<proteinExistence type="predicted"/>
<evidence type="ECO:0000313" key="2">
    <source>
        <dbReference type="Proteomes" id="UP000821837"/>
    </source>
</evidence>
<keyword evidence="2" id="KW-1185">Reference proteome</keyword>
<evidence type="ECO:0000313" key="1">
    <source>
        <dbReference type="EMBL" id="KAH7944670.1"/>
    </source>
</evidence>
<name>A0A9D4PKF0_RHISA</name>
<accession>A0A9D4PKF0</accession>
<reference evidence="1" key="1">
    <citation type="journal article" date="2020" name="Cell">
        <title>Large-Scale Comparative Analyses of Tick Genomes Elucidate Their Genetic Diversity and Vector Capacities.</title>
        <authorList>
            <consortium name="Tick Genome and Microbiome Consortium (TIGMIC)"/>
            <person name="Jia N."/>
            <person name="Wang J."/>
            <person name="Shi W."/>
            <person name="Du L."/>
            <person name="Sun Y."/>
            <person name="Zhan W."/>
            <person name="Jiang J.F."/>
            <person name="Wang Q."/>
            <person name="Zhang B."/>
            <person name="Ji P."/>
            <person name="Bell-Sakyi L."/>
            <person name="Cui X.M."/>
            <person name="Yuan T.T."/>
            <person name="Jiang B.G."/>
            <person name="Yang W.F."/>
            <person name="Lam T.T."/>
            <person name="Chang Q.C."/>
            <person name="Ding S.J."/>
            <person name="Wang X.J."/>
            <person name="Zhu J.G."/>
            <person name="Ruan X.D."/>
            <person name="Zhao L."/>
            <person name="Wei J.T."/>
            <person name="Ye R.Z."/>
            <person name="Que T.C."/>
            <person name="Du C.H."/>
            <person name="Zhou Y.H."/>
            <person name="Cheng J.X."/>
            <person name="Dai P.F."/>
            <person name="Guo W.B."/>
            <person name="Han X.H."/>
            <person name="Huang E.J."/>
            <person name="Li L.F."/>
            <person name="Wei W."/>
            <person name="Gao Y.C."/>
            <person name="Liu J.Z."/>
            <person name="Shao H.Z."/>
            <person name="Wang X."/>
            <person name="Wang C.C."/>
            <person name="Yang T.C."/>
            <person name="Huo Q.B."/>
            <person name="Li W."/>
            <person name="Chen H.Y."/>
            <person name="Chen S.E."/>
            <person name="Zhou L.G."/>
            <person name="Ni X.B."/>
            <person name="Tian J.H."/>
            <person name="Sheng Y."/>
            <person name="Liu T."/>
            <person name="Pan Y.S."/>
            <person name="Xia L.Y."/>
            <person name="Li J."/>
            <person name="Zhao F."/>
            <person name="Cao W.C."/>
        </authorList>
    </citation>
    <scope>NUCLEOTIDE SEQUENCE</scope>
    <source>
        <strain evidence="1">Rsan-2018</strain>
    </source>
</reference>
<gene>
    <name evidence="1" type="ORF">HPB52_023121</name>
</gene>
<comment type="caution">
    <text evidence="1">The sequence shown here is derived from an EMBL/GenBank/DDBJ whole genome shotgun (WGS) entry which is preliminary data.</text>
</comment>
<reference evidence="1" key="2">
    <citation type="submission" date="2021-09" db="EMBL/GenBank/DDBJ databases">
        <authorList>
            <person name="Jia N."/>
            <person name="Wang J."/>
            <person name="Shi W."/>
            <person name="Du L."/>
            <person name="Sun Y."/>
            <person name="Zhan W."/>
            <person name="Jiang J."/>
            <person name="Wang Q."/>
            <person name="Zhang B."/>
            <person name="Ji P."/>
            <person name="Sakyi L.B."/>
            <person name="Cui X."/>
            <person name="Yuan T."/>
            <person name="Jiang B."/>
            <person name="Yang W."/>
            <person name="Lam T.T.-Y."/>
            <person name="Chang Q."/>
            <person name="Ding S."/>
            <person name="Wang X."/>
            <person name="Zhu J."/>
            <person name="Ruan X."/>
            <person name="Zhao L."/>
            <person name="Wei J."/>
            <person name="Que T."/>
            <person name="Du C."/>
            <person name="Cheng J."/>
            <person name="Dai P."/>
            <person name="Han X."/>
            <person name="Huang E."/>
            <person name="Gao Y."/>
            <person name="Liu J."/>
            <person name="Shao H."/>
            <person name="Ye R."/>
            <person name="Li L."/>
            <person name="Wei W."/>
            <person name="Wang X."/>
            <person name="Wang C."/>
            <person name="Huo Q."/>
            <person name="Li W."/>
            <person name="Guo W."/>
            <person name="Chen H."/>
            <person name="Chen S."/>
            <person name="Zhou L."/>
            <person name="Zhou L."/>
            <person name="Ni X."/>
            <person name="Tian J."/>
            <person name="Zhou Y."/>
            <person name="Sheng Y."/>
            <person name="Liu T."/>
            <person name="Pan Y."/>
            <person name="Xia L."/>
            <person name="Li J."/>
            <person name="Zhao F."/>
            <person name="Cao W."/>
        </authorList>
    </citation>
    <scope>NUCLEOTIDE SEQUENCE</scope>
    <source>
        <strain evidence="1">Rsan-2018</strain>
        <tissue evidence="1">Larvae</tissue>
    </source>
</reference>
<dbReference type="Proteomes" id="UP000821837">
    <property type="component" value="Unassembled WGS sequence"/>
</dbReference>
<sequence>MVATRLTWWLEHFKWYHPAQIGLRPQLGTEDGQEYLSSAMLIGVIRGIDLDLNDNQLRELIATKRNPSALEVKRIKNTPAVTILFQGMQVPN</sequence>
<dbReference type="EMBL" id="JABSTV010001253">
    <property type="protein sequence ID" value="KAH7944670.1"/>
    <property type="molecule type" value="Genomic_DNA"/>
</dbReference>
<dbReference type="AlphaFoldDB" id="A0A9D4PKF0"/>
<protein>
    <submittedName>
        <fullName evidence="1">Uncharacterized protein</fullName>
    </submittedName>
</protein>
<organism evidence="1 2">
    <name type="scientific">Rhipicephalus sanguineus</name>
    <name type="common">Brown dog tick</name>
    <name type="synonym">Ixodes sanguineus</name>
    <dbReference type="NCBI Taxonomy" id="34632"/>
    <lineage>
        <taxon>Eukaryota</taxon>
        <taxon>Metazoa</taxon>
        <taxon>Ecdysozoa</taxon>
        <taxon>Arthropoda</taxon>
        <taxon>Chelicerata</taxon>
        <taxon>Arachnida</taxon>
        <taxon>Acari</taxon>
        <taxon>Parasitiformes</taxon>
        <taxon>Ixodida</taxon>
        <taxon>Ixodoidea</taxon>
        <taxon>Ixodidae</taxon>
        <taxon>Rhipicephalinae</taxon>
        <taxon>Rhipicephalus</taxon>
        <taxon>Rhipicephalus</taxon>
    </lineage>
</organism>